<keyword evidence="3 4" id="KW-0732">Signal</keyword>
<dbReference type="Pfam" id="PF17210">
    <property type="entry name" value="SdrD_B"/>
    <property type="match status" value="1"/>
</dbReference>
<proteinExistence type="predicted"/>
<evidence type="ECO:0000256" key="3">
    <source>
        <dbReference type="ARBA" id="ARBA00022729"/>
    </source>
</evidence>
<evidence type="ECO:0000256" key="2">
    <source>
        <dbReference type="ARBA" id="ARBA00022525"/>
    </source>
</evidence>
<dbReference type="AlphaFoldDB" id="A0A917PFA2"/>
<feature type="domain" description="SD-repeat containing protein B" evidence="6">
    <location>
        <begin position="332"/>
        <end position="390"/>
    </location>
</feature>
<dbReference type="InterPro" id="IPR001434">
    <property type="entry name" value="OmcB-like_DUF11"/>
</dbReference>
<sequence>MPRVSPLPLRAPERAASLLAGGLALLLAATGTVQAQAAAPGATVQNTAALQAGALSVPSNTVTLRRQGACVPQVGPDGSTASPSRTLSFVAPGTVTVPYTVTQTGLRAGAVTLAAELLTPTPGVTVTVLAAQSGSAALQPLTDLTLAPGEQRAVLLGVSASGPVNGPLLVNLTATCADGTRDASNVTRLDALQNLTLLLTHTVMPAQASVGDAPTFTAAVQNPAGSALQTELRVTLPAGLAYVGGSGSLSVPGGSVRQEGNVLIFTGVVPAGRKLQVTYRAVVLAGAAAQLTAVASATGVLTDGTALTSNEAGAALSVTAGVFDRRATLTGEVFIDANGNSRRDPGETPLAGVRVLLANGVQSLTDDQGRYTFRNLVPGSWLVTLDRGQAPFQAAPGLGTRTVDVAVLTTADFALLRPQATLSTPVRDGGSVQQGPLRLMRTVKALPGGGTLVTLVLTSSVPVTDVVLSESLPDDSVKEFRFATLTGTRTLTYVLPGPAADSDPQLSWRLP</sequence>
<evidence type="ECO:0008006" key="9">
    <source>
        <dbReference type="Google" id="ProtNLM"/>
    </source>
</evidence>
<dbReference type="EMBL" id="BMOE01000005">
    <property type="protein sequence ID" value="GGJ74491.1"/>
    <property type="molecule type" value="Genomic_DNA"/>
</dbReference>
<protein>
    <recommendedName>
        <fullName evidence="9">DUF11 domain-containing protein</fullName>
    </recommendedName>
</protein>
<accession>A0A917PFA2</accession>
<dbReference type="InterPro" id="IPR033764">
    <property type="entry name" value="Sdr_B"/>
</dbReference>
<reference evidence="7" key="1">
    <citation type="journal article" date="2014" name="Int. J. Syst. Evol. Microbiol.">
        <title>Complete genome sequence of Corynebacterium casei LMG S-19264T (=DSM 44701T), isolated from a smear-ripened cheese.</title>
        <authorList>
            <consortium name="US DOE Joint Genome Institute (JGI-PGF)"/>
            <person name="Walter F."/>
            <person name="Albersmeier A."/>
            <person name="Kalinowski J."/>
            <person name="Ruckert C."/>
        </authorList>
    </citation>
    <scope>NUCLEOTIDE SEQUENCE</scope>
    <source>
        <strain evidence="7">JCM 14371</strain>
    </source>
</reference>
<dbReference type="Pfam" id="PF01345">
    <property type="entry name" value="DUF11"/>
    <property type="match status" value="1"/>
</dbReference>
<feature type="signal peptide" evidence="4">
    <location>
        <begin position="1"/>
        <end position="37"/>
    </location>
</feature>
<comment type="caution">
    <text evidence="7">The sequence shown here is derived from an EMBL/GenBank/DDBJ whole genome shotgun (WGS) entry which is preliminary data.</text>
</comment>
<evidence type="ECO:0000259" key="5">
    <source>
        <dbReference type="Pfam" id="PF01345"/>
    </source>
</evidence>
<dbReference type="RefSeq" id="WP_188962654.1">
    <property type="nucleotide sequence ID" value="NZ_BMOE01000005.1"/>
</dbReference>
<name>A0A917PFA2_9DEIO</name>
<dbReference type="InterPro" id="IPR013783">
    <property type="entry name" value="Ig-like_fold"/>
</dbReference>
<dbReference type="SUPFAM" id="SSF117074">
    <property type="entry name" value="Hypothetical protein PA1324"/>
    <property type="match status" value="1"/>
</dbReference>
<dbReference type="Proteomes" id="UP000635726">
    <property type="component" value="Unassembled WGS sequence"/>
</dbReference>
<evidence type="ECO:0000259" key="6">
    <source>
        <dbReference type="Pfam" id="PF17210"/>
    </source>
</evidence>
<dbReference type="GO" id="GO:0005576">
    <property type="term" value="C:extracellular region"/>
    <property type="evidence" value="ECO:0007669"/>
    <property type="project" value="UniProtKB-SubCell"/>
</dbReference>
<gene>
    <name evidence="7" type="ORF">GCM10008939_18530</name>
</gene>
<evidence type="ECO:0000313" key="7">
    <source>
        <dbReference type="EMBL" id="GGJ74491.1"/>
    </source>
</evidence>
<organism evidence="7 8">
    <name type="scientific">Deinococcus aquiradiocola</name>
    <dbReference type="NCBI Taxonomy" id="393059"/>
    <lineage>
        <taxon>Bacteria</taxon>
        <taxon>Thermotogati</taxon>
        <taxon>Deinococcota</taxon>
        <taxon>Deinococci</taxon>
        <taxon>Deinococcales</taxon>
        <taxon>Deinococcaceae</taxon>
        <taxon>Deinococcus</taxon>
    </lineage>
</organism>
<comment type="subcellular location">
    <subcellularLocation>
        <location evidence="1">Secreted</location>
    </subcellularLocation>
</comment>
<evidence type="ECO:0000256" key="1">
    <source>
        <dbReference type="ARBA" id="ARBA00004613"/>
    </source>
</evidence>
<dbReference type="Gene3D" id="2.60.40.10">
    <property type="entry name" value="Immunoglobulins"/>
    <property type="match status" value="1"/>
</dbReference>
<keyword evidence="2" id="KW-0964">Secreted</keyword>
<reference evidence="7" key="2">
    <citation type="submission" date="2020-09" db="EMBL/GenBank/DDBJ databases">
        <authorList>
            <person name="Sun Q."/>
            <person name="Ohkuma M."/>
        </authorList>
    </citation>
    <scope>NUCLEOTIDE SEQUENCE</scope>
    <source>
        <strain evidence="7">JCM 14371</strain>
    </source>
</reference>
<keyword evidence="8" id="KW-1185">Reference proteome</keyword>
<evidence type="ECO:0000313" key="8">
    <source>
        <dbReference type="Proteomes" id="UP000635726"/>
    </source>
</evidence>
<feature type="chain" id="PRO_5036765501" description="DUF11 domain-containing protein" evidence="4">
    <location>
        <begin position="38"/>
        <end position="511"/>
    </location>
</feature>
<evidence type="ECO:0000256" key="4">
    <source>
        <dbReference type="SAM" id="SignalP"/>
    </source>
</evidence>
<feature type="domain" description="DUF11" evidence="5">
    <location>
        <begin position="197"/>
        <end position="312"/>
    </location>
</feature>